<comment type="caution">
    <text evidence="2">The sequence shown here is derived from an EMBL/GenBank/DDBJ whole genome shotgun (WGS) entry which is preliminary data.</text>
</comment>
<reference evidence="2" key="2">
    <citation type="submission" date="2023-05" db="EMBL/GenBank/DDBJ databases">
        <authorList>
            <consortium name="Lawrence Berkeley National Laboratory"/>
            <person name="Steindorff A."/>
            <person name="Hensen N."/>
            <person name="Bonometti L."/>
            <person name="Westerberg I."/>
            <person name="Brannstrom I.O."/>
            <person name="Guillou S."/>
            <person name="Cros-Aarteil S."/>
            <person name="Calhoun S."/>
            <person name="Haridas S."/>
            <person name="Kuo A."/>
            <person name="Mondo S."/>
            <person name="Pangilinan J."/>
            <person name="Riley R."/>
            <person name="Labutti K."/>
            <person name="Andreopoulos B."/>
            <person name="Lipzen A."/>
            <person name="Chen C."/>
            <person name="Yanf M."/>
            <person name="Daum C."/>
            <person name="Ng V."/>
            <person name="Clum A."/>
            <person name="Ohm R."/>
            <person name="Martin F."/>
            <person name="Silar P."/>
            <person name="Natvig D."/>
            <person name="Lalanne C."/>
            <person name="Gautier V."/>
            <person name="Ament-Velasquez S.L."/>
            <person name="Kruys A."/>
            <person name="Hutchinson M.I."/>
            <person name="Powell A.J."/>
            <person name="Barry K."/>
            <person name="Miller A.N."/>
            <person name="Grigoriev I.V."/>
            <person name="Debuchy R."/>
            <person name="Gladieux P."/>
            <person name="Thoren M.H."/>
            <person name="Johannesson H."/>
        </authorList>
    </citation>
    <scope>NUCLEOTIDE SEQUENCE</scope>
    <source>
        <strain evidence="2">PSN293</strain>
    </source>
</reference>
<name>A0AAN6XSC6_9PEZI</name>
<evidence type="ECO:0000256" key="1">
    <source>
        <dbReference type="SAM" id="MobiDB-lite"/>
    </source>
</evidence>
<feature type="region of interest" description="Disordered" evidence="1">
    <location>
        <begin position="186"/>
        <end position="228"/>
    </location>
</feature>
<evidence type="ECO:0000313" key="2">
    <source>
        <dbReference type="EMBL" id="KAK4205999.1"/>
    </source>
</evidence>
<protein>
    <submittedName>
        <fullName evidence="2">Uncharacterized protein</fullName>
    </submittedName>
</protein>
<sequence>MVLVVMREMGISIVVVPFIARMDDLVMRATAMGVDCIRSRWSVNAGREGVARAARLVVVSADVDSSAPFSGYVDGLLCAGLLQRIFIEEWARARTATGGRAQRKDEQAVRKRKLLGGLGRALTASGPAASRGQARAECRLAAKGKETWMSKYRSAGQRYLSFCWRWWRIGREQRLQRWAGDALPSKHDGGLYSGQDSNACSEDGGEHENGGQDENEDEIGDENTSSPQHSALDQAVLRFIISSIKIHKGGKIYTNPLSCFCAALGIRQQPLGYTEPHLYTRMLATKYRCANEMAIKGGNTRRG</sequence>
<gene>
    <name evidence="2" type="ORF">QBC37DRAFT_477055</name>
</gene>
<reference evidence="2" key="1">
    <citation type="journal article" date="2023" name="Mol. Phylogenet. Evol.">
        <title>Genome-scale phylogeny and comparative genomics of the fungal order Sordariales.</title>
        <authorList>
            <person name="Hensen N."/>
            <person name="Bonometti L."/>
            <person name="Westerberg I."/>
            <person name="Brannstrom I.O."/>
            <person name="Guillou S."/>
            <person name="Cros-Aarteil S."/>
            <person name="Calhoun S."/>
            <person name="Haridas S."/>
            <person name="Kuo A."/>
            <person name="Mondo S."/>
            <person name="Pangilinan J."/>
            <person name="Riley R."/>
            <person name="LaButti K."/>
            <person name="Andreopoulos B."/>
            <person name="Lipzen A."/>
            <person name="Chen C."/>
            <person name="Yan M."/>
            <person name="Daum C."/>
            <person name="Ng V."/>
            <person name="Clum A."/>
            <person name="Steindorff A."/>
            <person name="Ohm R.A."/>
            <person name="Martin F."/>
            <person name="Silar P."/>
            <person name="Natvig D.O."/>
            <person name="Lalanne C."/>
            <person name="Gautier V."/>
            <person name="Ament-Velasquez S.L."/>
            <person name="Kruys A."/>
            <person name="Hutchinson M.I."/>
            <person name="Powell A.J."/>
            <person name="Barry K."/>
            <person name="Miller A.N."/>
            <person name="Grigoriev I.V."/>
            <person name="Debuchy R."/>
            <person name="Gladieux P."/>
            <person name="Hiltunen Thoren M."/>
            <person name="Johannesson H."/>
        </authorList>
    </citation>
    <scope>NUCLEOTIDE SEQUENCE</scope>
    <source>
        <strain evidence="2">PSN293</strain>
    </source>
</reference>
<organism evidence="2 3">
    <name type="scientific">Rhypophila decipiens</name>
    <dbReference type="NCBI Taxonomy" id="261697"/>
    <lineage>
        <taxon>Eukaryota</taxon>
        <taxon>Fungi</taxon>
        <taxon>Dikarya</taxon>
        <taxon>Ascomycota</taxon>
        <taxon>Pezizomycotina</taxon>
        <taxon>Sordariomycetes</taxon>
        <taxon>Sordariomycetidae</taxon>
        <taxon>Sordariales</taxon>
        <taxon>Naviculisporaceae</taxon>
        <taxon>Rhypophila</taxon>
    </lineage>
</organism>
<proteinExistence type="predicted"/>
<dbReference type="AlphaFoldDB" id="A0AAN6XSC6"/>
<feature type="compositionally biased region" description="Acidic residues" evidence="1">
    <location>
        <begin position="211"/>
        <end position="221"/>
    </location>
</feature>
<dbReference type="EMBL" id="MU858558">
    <property type="protein sequence ID" value="KAK4205999.1"/>
    <property type="molecule type" value="Genomic_DNA"/>
</dbReference>
<dbReference type="Proteomes" id="UP001301769">
    <property type="component" value="Unassembled WGS sequence"/>
</dbReference>
<keyword evidence="3" id="KW-1185">Reference proteome</keyword>
<accession>A0AAN6XSC6</accession>
<evidence type="ECO:0000313" key="3">
    <source>
        <dbReference type="Proteomes" id="UP001301769"/>
    </source>
</evidence>